<gene>
    <name evidence="1" type="ORF">GII36_03710</name>
</gene>
<organism evidence="1 2">
    <name type="scientific">Candidatus Mycosynbacter amalyticus</name>
    <dbReference type="NCBI Taxonomy" id="2665156"/>
    <lineage>
        <taxon>Bacteria</taxon>
        <taxon>Candidatus Saccharimonadota</taxon>
        <taxon>Candidatus Saccharimonadota incertae sedis</taxon>
        <taxon>Candidatus Mycosynbacter</taxon>
    </lineage>
</organism>
<dbReference type="AlphaFoldDB" id="A0A857MMA2"/>
<dbReference type="KEGG" id="mama:GII36_03710"/>
<evidence type="ECO:0000313" key="2">
    <source>
        <dbReference type="Proteomes" id="UP001059824"/>
    </source>
</evidence>
<dbReference type="EMBL" id="CP045921">
    <property type="protein sequence ID" value="QHN42945.1"/>
    <property type="molecule type" value="Genomic_DNA"/>
</dbReference>
<sequence>MTTFDERMQKLSETEPGLEKLSPADLSLKLQHVLDNPIYSRMFEIGREDDGDAYNIVGHADDQVVMGMKLHNARIDPLNTPQDKLAWQYLQQKRVGSTINATHEFAGYLAEAADRMGIESRDEFFAHPEDWDYDYLADVAAQNFIGTCNNLPLYEGLDGRTYDSASLDMRMFAIFMLLGEHGENKDSLKTVHDSLLEYVRNRDGELSEELLGKYEKQISYTAPSGKKLSSMNRVAGGRLDDYINTAAARLLVRNSSGRLQQDIDISKTREKYFELIKSLANVDIEDMIVQNRVLEELTITPDRVMLIPGHDSFEPAAELNWEVLPAGELERYAREIVGNAATKNMRPTIELERLKILDNVREMWGSENCYYAKGSLSGRKIISEDGRQEADQYLLLILQEKDTENNVVAEHAIAESPIAGPNALYVFRQDVSEGLDWREVMALPKKYARDLGARSLKHTKTGEGNVLIDTMSDRVMTLLAASKQEFGAIQFSNDRLYIPRSILESEV</sequence>
<proteinExistence type="predicted"/>
<keyword evidence="2" id="KW-1185">Reference proteome</keyword>
<evidence type="ECO:0000313" key="1">
    <source>
        <dbReference type="EMBL" id="QHN42945.1"/>
    </source>
</evidence>
<accession>A0A857MMA2</accession>
<reference evidence="1" key="1">
    <citation type="journal article" date="2021" name="Nat. Microbiol.">
        <title>Cocultivation of an ultrasmall environmental parasitic bacterium with lytic ability against bacteria associated with wastewater foams.</title>
        <authorList>
            <person name="Batinovic S."/>
            <person name="Rose J.J.A."/>
            <person name="Ratcliffe J."/>
            <person name="Seviour R.J."/>
            <person name="Petrovski S."/>
        </authorList>
    </citation>
    <scope>NUCLEOTIDE SEQUENCE</scope>
    <source>
        <strain evidence="1">JR1</strain>
    </source>
</reference>
<protein>
    <submittedName>
        <fullName evidence="1">Uncharacterized protein</fullName>
    </submittedName>
</protein>
<dbReference type="RefSeq" id="WP_260762603.1">
    <property type="nucleotide sequence ID" value="NZ_CP045921.1"/>
</dbReference>
<name>A0A857MMA2_9BACT</name>
<dbReference type="Proteomes" id="UP001059824">
    <property type="component" value="Chromosome"/>
</dbReference>